<dbReference type="PANTHER" id="PTHR23507:SF1">
    <property type="entry name" value="FI18259P1-RELATED"/>
    <property type="match status" value="1"/>
</dbReference>
<feature type="transmembrane region" description="Helical" evidence="6">
    <location>
        <begin position="111"/>
        <end position="129"/>
    </location>
</feature>
<evidence type="ECO:0000256" key="2">
    <source>
        <dbReference type="ARBA" id="ARBA00022692"/>
    </source>
</evidence>
<evidence type="ECO:0000256" key="1">
    <source>
        <dbReference type="ARBA" id="ARBA00004141"/>
    </source>
</evidence>
<feature type="transmembrane region" description="Helical" evidence="6">
    <location>
        <begin position="191"/>
        <end position="211"/>
    </location>
</feature>
<feature type="compositionally biased region" description="Basic and acidic residues" evidence="5">
    <location>
        <begin position="446"/>
        <end position="456"/>
    </location>
</feature>
<evidence type="ECO:0000256" key="4">
    <source>
        <dbReference type="ARBA" id="ARBA00023136"/>
    </source>
</evidence>
<dbReference type="GO" id="GO:0022857">
    <property type="term" value="F:transmembrane transporter activity"/>
    <property type="evidence" value="ECO:0007669"/>
    <property type="project" value="TreeGrafter"/>
</dbReference>
<evidence type="ECO:0000313" key="8">
    <source>
        <dbReference type="Proteomes" id="UP001286313"/>
    </source>
</evidence>
<dbReference type="AlphaFoldDB" id="A0AAE1K2I0"/>
<feature type="transmembrane region" description="Helical" evidence="6">
    <location>
        <begin position="223"/>
        <end position="246"/>
    </location>
</feature>
<organism evidence="7 8">
    <name type="scientific">Petrolisthes cinctipes</name>
    <name type="common">Flat porcelain crab</name>
    <dbReference type="NCBI Taxonomy" id="88211"/>
    <lineage>
        <taxon>Eukaryota</taxon>
        <taxon>Metazoa</taxon>
        <taxon>Ecdysozoa</taxon>
        <taxon>Arthropoda</taxon>
        <taxon>Crustacea</taxon>
        <taxon>Multicrustacea</taxon>
        <taxon>Malacostraca</taxon>
        <taxon>Eumalacostraca</taxon>
        <taxon>Eucarida</taxon>
        <taxon>Decapoda</taxon>
        <taxon>Pleocyemata</taxon>
        <taxon>Anomura</taxon>
        <taxon>Galatheoidea</taxon>
        <taxon>Porcellanidae</taxon>
        <taxon>Petrolisthes</taxon>
    </lineage>
</organism>
<dbReference type="InterPro" id="IPR036259">
    <property type="entry name" value="MFS_trans_sf"/>
</dbReference>
<dbReference type="EMBL" id="JAWQEG010004590">
    <property type="protein sequence ID" value="KAK3860995.1"/>
    <property type="molecule type" value="Genomic_DNA"/>
</dbReference>
<dbReference type="GO" id="GO:0016020">
    <property type="term" value="C:membrane"/>
    <property type="evidence" value="ECO:0007669"/>
    <property type="project" value="UniProtKB-SubCell"/>
</dbReference>
<name>A0AAE1K2I0_PETCI</name>
<keyword evidence="4 6" id="KW-0472">Membrane</keyword>
<evidence type="ECO:0008006" key="9">
    <source>
        <dbReference type="Google" id="ProtNLM"/>
    </source>
</evidence>
<keyword evidence="8" id="KW-1185">Reference proteome</keyword>
<reference evidence="7" key="1">
    <citation type="submission" date="2023-10" db="EMBL/GenBank/DDBJ databases">
        <title>Genome assemblies of two species of porcelain crab, Petrolisthes cinctipes and Petrolisthes manimaculis (Anomura: Porcellanidae).</title>
        <authorList>
            <person name="Angst P."/>
        </authorList>
    </citation>
    <scope>NUCLEOTIDE SEQUENCE</scope>
    <source>
        <strain evidence="7">PB745_01</strain>
        <tissue evidence="7">Gill</tissue>
    </source>
</reference>
<evidence type="ECO:0000256" key="6">
    <source>
        <dbReference type="SAM" id="Phobius"/>
    </source>
</evidence>
<feature type="transmembrane region" description="Helical" evidence="6">
    <location>
        <begin position="348"/>
        <end position="367"/>
    </location>
</feature>
<evidence type="ECO:0000256" key="5">
    <source>
        <dbReference type="SAM" id="MobiDB-lite"/>
    </source>
</evidence>
<feature type="region of interest" description="Disordered" evidence="5">
    <location>
        <begin position="1"/>
        <end position="32"/>
    </location>
</feature>
<dbReference type="PANTHER" id="PTHR23507">
    <property type="entry name" value="ZGC:174356"/>
    <property type="match status" value="1"/>
</dbReference>
<sequence>MGSREAEEGLKEEWMSEKKDDMGGTETTPSSPLTKVSRHIMKAIRRVRLEPMLFLKMMAEGNFGVVADTLEVQRICRLSLGYSDDNCTNMDDGNHSDVQLEVQVTQNNFNYNQLLIASLLPLFVVIFVGPLSDRYGRKPPMLAVLAGFAALAVVYLVEALQPTWPVEVLYLASLARTACGKRDGHERSHLLITLIVLLLVTLGQGHQMYLWARRVLAWGPEEFSTWTSIDSLLHQLVMVLWVWIAAKARLTDSTVAVVGLISLALWSLVLSCIGGPNLWWLTIVASVLGSLEASIEPALRSVLTTVGGRGEAGRVLTLAGLLQAAFLTLDGTLYTFTYNTFVDTLPQINFLIQASWCVLLVLILLALGMDLTQYQTNLTPTTTTTTTTTPTHQDDLTTTTTTTTPYQDDDLTPTTTCQDDDLTTTPTTPTHQDDLTTTTTTTTTSEQHDFIRKKQQ</sequence>
<dbReference type="Proteomes" id="UP001286313">
    <property type="component" value="Unassembled WGS sequence"/>
</dbReference>
<evidence type="ECO:0000313" key="7">
    <source>
        <dbReference type="EMBL" id="KAK3860995.1"/>
    </source>
</evidence>
<dbReference type="SUPFAM" id="SSF103473">
    <property type="entry name" value="MFS general substrate transporter"/>
    <property type="match status" value="2"/>
</dbReference>
<comment type="subcellular location">
    <subcellularLocation>
        <location evidence="1">Membrane</location>
        <topology evidence="1">Multi-pass membrane protein</topology>
    </subcellularLocation>
</comment>
<comment type="caution">
    <text evidence="7">The sequence shown here is derived from an EMBL/GenBank/DDBJ whole genome shotgun (WGS) entry which is preliminary data.</text>
</comment>
<dbReference type="Gene3D" id="1.20.1250.20">
    <property type="entry name" value="MFS general substrate transporter like domains"/>
    <property type="match status" value="1"/>
</dbReference>
<feature type="transmembrane region" description="Helical" evidence="6">
    <location>
        <begin position="253"/>
        <end position="271"/>
    </location>
</feature>
<accession>A0AAE1K2I0</accession>
<evidence type="ECO:0000256" key="3">
    <source>
        <dbReference type="ARBA" id="ARBA00022989"/>
    </source>
</evidence>
<feature type="region of interest" description="Disordered" evidence="5">
    <location>
        <begin position="379"/>
        <end position="456"/>
    </location>
</feature>
<feature type="compositionally biased region" description="Low complexity" evidence="5">
    <location>
        <begin position="379"/>
        <end position="444"/>
    </location>
</feature>
<protein>
    <recommendedName>
        <fullName evidence="9">Proton-coupled folate transporter</fullName>
    </recommendedName>
</protein>
<gene>
    <name evidence="7" type="ORF">Pcinc_032990</name>
</gene>
<feature type="compositionally biased region" description="Basic and acidic residues" evidence="5">
    <location>
        <begin position="1"/>
        <end position="22"/>
    </location>
</feature>
<keyword evidence="3 6" id="KW-1133">Transmembrane helix</keyword>
<feature type="transmembrane region" description="Helical" evidence="6">
    <location>
        <begin position="141"/>
        <end position="157"/>
    </location>
</feature>
<keyword evidence="2 6" id="KW-0812">Transmembrane</keyword>
<proteinExistence type="predicted"/>